<dbReference type="AlphaFoldDB" id="A0A7I8W803"/>
<reference evidence="4 5" key="1">
    <citation type="submission" date="2020-08" db="EMBL/GenBank/DDBJ databases">
        <authorList>
            <person name="Hejnol A."/>
        </authorList>
    </citation>
    <scope>NUCLEOTIDE SEQUENCE [LARGE SCALE GENOMIC DNA]</scope>
</reference>
<evidence type="ECO:0000313" key="5">
    <source>
        <dbReference type="Proteomes" id="UP000549394"/>
    </source>
</evidence>
<feature type="transmembrane region" description="Helical" evidence="2">
    <location>
        <begin position="307"/>
        <end position="331"/>
    </location>
</feature>
<name>A0A7I8W803_9ANNE</name>
<keyword evidence="2" id="KW-0472">Membrane</keyword>
<dbReference type="Proteomes" id="UP000549394">
    <property type="component" value="Unassembled WGS sequence"/>
</dbReference>
<evidence type="ECO:0000256" key="2">
    <source>
        <dbReference type="SAM" id="Phobius"/>
    </source>
</evidence>
<keyword evidence="3" id="KW-0732">Signal</keyword>
<feature type="compositionally biased region" description="Basic residues" evidence="1">
    <location>
        <begin position="430"/>
        <end position="439"/>
    </location>
</feature>
<evidence type="ECO:0000256" key="1">
    <source>
        <dbReference type="SAM" id="MobiDB-lite"/>
    </source>
</evidence>
<feature type="compositionally biased region" description="Basic and acidic residues" evidence="1">
    <location>
        <begin position="472"/>
        <end position="494"/>
    </location>
</feature>
<feature type="signal peptide" evidence="3">
    <location>
        <begin position="1"/>
        <end position="22"/>
    </location>
</feature>
<keyword evidence="2" id="KW-1133">Transmembrane helix</keyword>
<accession>A0A7I8W803</accession>
<feature type="compositionally biased region" description="Basic and acidic residues" evidence="1">
    <location>
        <begin position="383"/>
        <end position="420"/>
    </location>
</feature>
<dbReference type="Gene3D" id="3.10.100.10">
    <property type="entry name" value="Mannose-Binding Protein A, subunit A"/>
    <property type="match status" value="1"/>
</dbReference>
<dbReference type="SUPFAM" id="SSF56436">
    <property type="entry name" value="C-type lectin-like"/>
    <property type="match status" value="1"/>
</dbReference>
<proteinExistence type="predicted"/>
<feature type="compositionally biased region" description="Basic and acidic residues" evidence="1">
    <location>
        <begin position="569"/>
        <end position="580"/>
    </location>
</feature>
<dbReference type="InterPro" id="IPR016186">
    <property type="entry name" value="C-type_lectin-like/link_sf"/>
</dbReference>
<evidence type="ECO:0000313" key="4">
    <source>
        <dbReference type="EMBL" id="CAD5124478.1"/>
    </source>
</evidence>
<dbReference type="CDD" id="cd00037">
    <property type="entry name" value="CLECT"/>
    <property type="match status" value="1"/>
</dbReference>
<organism evidence="4 5">
    <name type="scientific">Dimorphilus gyrociliatus</name>
    <dbReference type="NCBI Taxonomy" id="2664684"/>
    <lineage>
        <taxon>Eukaryota</taxon>
        <taxon>Metazoa</taxon>
        <taxon>Spiralia</taxon>
        <taxon>Lophotrochozoa</taxon>
        <taxon>Annelida</taxon>
        <taxon>Polychaeta</taxon>
        <taxon>Polychaeta incertae sedis</taxon>
        <taxon>Dinophilidae</taxon>
        <taxon>Dimorphilus</taxon>
    </lineage>
</organism>
<feature type="region of interest" description="Disordered" evidence="1">
    <location>
        <begin position="374"/>
        <end position="613"/>
    </location>
</feature>
<gene>
    <name evidence="4" type="ORF">DGYR_LOCUS12014</name>
</gene>
<dbReference type="OrthoDB" id="6369810at2759"/>
<feature type="compositionally biased region" description="Basic residues" evidence="1">
    <location>
        <begin position="557"/>
        <end position="568"/>
    </location>
</feature>
<keyword evidence="2" id="KW-0812">Transmembrane</keyword>
<keyword evidence="5" id="KW-1185">Reference proteome</keyword>
<dbReference type="InterPro" id="IPR016187">
    <property type="entry name" value="CTDL_fold"/>
</dbReference>
<feature type="compositionally biased region" description="Basic and acidic residues" evidence="1">
    <location>
        <begin position="530"/>
        <end position="548"/>
    </location>
</feature>
<evidence type="ECO:0000256" key="3">
    <source>
        <dbReference type="SAM" id="SignalP"/>
    </source>
</evidence>
<dbReference type="EMBL" id="CAJFCJ010000021">
    <property type="protein sequence ID" value="CAD5124478.1"/>
    <property type="molecule type" value="Genomic_DNA"/>
</dbReference>
<protein>
    <submittedName>
        <fullName evidence="4">DgyrCDS12759</fullName>
    </submittedName>
</protein>
<feature type="chain" id="PRO_5029752223" evidence="3">
    <location>
        <begin position="23"/>
        <end position="613"/>
    </location>
</feature>
<comment type="caution">
    <text evidence="4">The sequence shown here is derived from an EMBL/GenBank/DDBJ whole genome shotgun (WGS) entry which is preliminary data.</text>
</comment>
<sequence>MNIKGMLLFIYILCTSILPTYQQKLVDYLPQTISQAVSRCSEESNVIGIPTFSAVLSSKFSQRLEQFRKQKFTLKPIFLLNYTGMPSTEQRTESGMPINLTKTRSSDPKCVSFNKNGKFKEEDCLQTQYFLCEEFANATSNKQCSNLYIEPNAQQRNWIDAREECRKRNRSLIEIISVEMEQIVENYLKSRNIYSIWTGVSNIIWQEVIDDKDLKNKLCVVYSEQKQIFELFKCTTSFLHLTLKPIELVCQESNFSVEDVKEPNYNSRLKLCERTIEKETSSTEESTIKLVITTTSNEKKTSSSATLIIAILTSILVIVVIVFIALFIVLFRRFRKKNYENNIYVNDINRQDINGNSKRIFGEFDQDRKYANINLDSPSKVNDPSKKESVSETSDTEGKKNYGEKEDKDKDGKRMVETPKSEIVNENGREKKKRKKIVKPTKTESKTTGGYEEVSLHNEKKTPAKNSGYEEVNEKQYSKETDKNKLKLDRDDMTNRLIPSAPIDDSIEMTKKQATSSEYEEVGLENPSPETKEKKGIIKDRGGYEEIGNKSVSPKKNGIKKVARNKKRKEAEDKSNDNTKKLNITKNKLNKESLYNNSDVIRRKNKKKPESPD</sequence>